<dbReference type="SUPFAM" id="SSF51735">
    <property type="entry name" value="NAD(P)-binding Rossmann-fold domains"/>
    <property type="match status" value="1"/>
</dbReference>
<dbReference type="NCBIfam" id="NF005754">
    <property type="entry name" value="PRK07578.1"/>
    <property type="match status" value="1"/>
</dbReference>
<reference evidence="3" key="1">
    <citation type="submission" date="2019-11" db="EMBL/GenBank/DDBJ databases">
        <authorList>
            <person name="Feng L."/>
        </authorList>
    </citation>
    <scope>NUCLEOTIDE SEQUENCE</scope>
    <source>
        <strain evidence="3">ECasseliflavusLFYP2</strain>
    </source>
</reference>
<evidence type="ECO:0000256" key="1">
    <source>
        <dbReference type="ARBA" id="ARBA00006484"/>
    </source>
</evidence>
<evidence type="ECO:0000313" key="3">
    <source>
        <dbReference type="EMBL" id="VYU47543.1"/>
    </source>
</evidence>
<dbReference type="PANTHER" id="PTHR43477">
    <property type="entry name" value="DIHYDROANTICAPSIN 7-DEHYDROGENASE"/>
    <property type="match status" value="1"/>
</dbReference>
<evidence type="ECO:0000256" key="2">
    <source>
        <dbReference type="ARBA" id="ARBA00023002"/>
    </source>
</evidence>
<dbReference type="PANTHER" id="PTHR43477:SF1">
    <property type="entry name" value="DIHYDROANTICAPSIN 7-DEHYDROGENASE"/>
    <property type="match status" value="1"/>
</dbReference>
<dbReference type="PRINTS" id="PR00081">
    <property type="entry name" value="GDHRDH"/>
</dbReference>
<dbReference type="EMBL" id="CACRTX010000016">
    <property type="protein sequence ID" value="VYU47543.1"/>
    <property type="molecule type" value="Genomic_DNA"/>
</dbReference>
<sequence>MKLLLIGHTGTLGQLLVEGFQQLPEVELITASRSSGDHQVEIADADSVSQLFAATGKVDAIVSAAGSTVFKPFEELTPADIQQSVASKLQGQVNLALIGQHFLNEGGSITLTSGIIKDEFIPMGTPSALVNGGLEAFVASAAFEIGHGIRINAVSPNALVGSWETFADSFKGFIPVGDAPVFAAYQKAVFGIMTGKTFTVY</sequence>
<dbReference type="Pfam" id="PF13561">
    <property type="entry name" value="adh_short_C2"/>
    <property type="match status" value="1"/>
</dbReference>
<protein>
    <submittedName>
        <fullName evidence="3">Short chain dehydrogenase</fullName>
    </submittedName>
</protein>
<dbReference type="Gene3D" id="3.40.50.720">
    <property type="entry name" value="NAD(P)-binding Rossmann-like Domain"/>
    <property type="match status" value="1"/>
</dbReference>
<dbReference type="InterPro" id="IPR002347">
    <property type="entry name" value="SDR_fam"/>
</dbReference>
<organism evidence="3">
    <name type="scientific">Enterococcus casseliflavus</name>
    <name type="common">Enterococcus flavescens</name>
    <dbReference type="NCBI Taxonomy" id="37734"/>
    <lineage>
        <taxon>Bacteria</taxon>
        <taxon>Bacillati</taxon>
        <taxon>Bacillota</taxon>
        <taxon>Bacilli</taxon>
        <taxon>Lactobacillales</taxon>
        <taxon>Enterococcaceae</taxon>
        <taxon>Enterococcus</taxon>
    </lineage>
</organism>
<name>A0A6N3F6E4_ENTCA</name>
<accession>A0A6N3F6E4</accession>
<proteinExistence type="inferred from homology"/>
<comment type="similarity">
    <text evidence="1">Belongs to the short-chain dehydrogenases/reductases (SDR) family.</text>
</comment>
<dbReference type="RefSeq" id="WP_221693167.1">
    <property type="nucleotide sequence ID" value="NZ_CACRTX010000016.1"/>
</dbReference>
<dbReference type="CDD" id="cd11731">
    <property type="entry name" value="Lin1944_like_SDR_c"/>
    <property type="match status" value="1"/>
</dbReference>
<gene>
    <name evidence="3" type="ORF">ECLFYP2_00244</name>
</gene>
<keyword evidence="2" id="KW-0560">Oxidoreductase</keyword>
<dbReference type="InterPro" id="IPR051122">
    <property type="entry name" value="SDR_DHRS6-like"/>
</dbReference>
<dbReference type="GO" id="GO:0016491">
    <property type="term" value="F:oxidoreductase activity"/>
    <property type="evidence" value="ECO:0007669"/>
    <property type="project" value="UniProtKB-KW"/>
</dbReference>
<dbReference type="InterPro" id="IPR036291">
    <property type="entry name" value="NAD(P)-bd_dom_sf"/>
</dbReference>
<dbReference type="AlphaFoldDB" id="A0A6N3F6E4"/>